<dbReference type="GO" id="GO:0010436">
    <property type="term" value="F:carotenoid dioxygenase activity"/>
    <property type="evidence" value="ECO:0007669"/>
    <property type="project" value="TreeGrafter"/>
</dbReference>
<comment type="similarity">
    <text evidence="1">Belongs to the carotenoid oxygenase family.</text>
</comment>
<evidence type="ECO:0000256" key="2">
    <source>
        <dbReference type="ARBA" id="ARBA00022723"/>
    </source>
</evidence>
<evidence type="ECO:0000256" key="1">
    <source>
        <dbReference type="ARBA" id="ARBA00006787"/>
    </source>
</evidence>
<keyword evidence="3" id="KW-0560">Oxidoreductase</keyword>
<proteinExistence type="inferred from homology"/>
<dbReference type="GO" id="GO:0042574">
    <property type="term" value="P:retinal metabolic process"/>
    <property type="evidence" value="ECO:0007669"/>
    <property type="project" value="TreeGrafter"/>
</dbReference>
<keyword evidence="2 5" id="KW-0479">Metal-binding</keyword>
<name>A0A0N7ZDF2_SCYOL</name>
<evidence type="ECO:0000256" key="4">
    <source>
        <dbReference type="ARBA" id="ARBA00023004"/>
    </source>
</evidence>
<accession>A0A0N7ZDF2</accession>
<dbReference type="PANTHER" id="PTHR10543">
    <property type="entry name" value="BETA-CAROTENE DIOXYGENASE"/>
    <property type="match status" value="1"/>
</dbReference>
<evidence type="ECO:0000313" key="6">
    <source>
        <dbReference type="EMBL" id="JAI67080.1"/>
    </source>
</evidence>
<sequence>MSMNSRRHPIVFPSPQFILSVVPPHSTPDSPPLAPQICKMDVETGQSMVWRGSEHQYIAEPTFVPAPDAIDEDDGVLLLSVADVRKGAPDFLLVVDAKTMEEICRATIDAPLPCSIHGVFLPDRY</sequence>
<dbReference type="GO" id="GO:0003834">
    <property type="term" value="F:beta-carotene 15,15'-dioxygenase activity"/>
    <property type="evidence" value="ECO:0007669"/>
    <property type="project" value="TreeGrafter"/>
</dbReference>
<keyword evidence="4 5" id="KW-0408">Iron</keyword>
<organism evidence="6">
    <name type="scientific">Scylla olivacea</name>
    <name type="common">Orange mud crab</name>
    <name type="synonym">Cancer olivacea</name>
    <dbReference type="NCBI Taxonomy" id="85551"/>
    <lineage>
        <taxon>Eukaryota</taxon>
        <taxon>Metazoa</taxon>
        <taxon>Ecdysozoa</taxon>
        <taxon>Arthropoda</taxon>
        <taxon>Crustacea</taxon>
        <taxon>Multicrustacea</taxon>
        <taxon>Malacostraca</taxon>
        <taxon>Eumalacostraca</taxon>
        <taxon>Eucarida</taxon>
        <taxon>Decapoda</taxon>
        <taxon>Pleocyemata</taxon>
        <taxon>Brachyura</taxon>
        <taxon>Eubrachyura</taxon>
        <taxon>Portunoidea</taxon>
        <taxon>Portunidae</taxon>
        <taxon>Portuninae</taxon>
        <taxon>Scylla</taxon>
    </lineage>
</organism>
<feature type="binding site" evidence="5">
    <location>
        <position position="117"/>
    </location>
    <ligand>
        <name>Fe cation</name>
        <dbReference type="ChEBI" id="CHEBI:24875"/>
        <note>catalytic</note>
    </ligand>
</feature>
<protein>
    <submittedName>
        <fullName evidence="6">Uncharacterized protein</fullName>
    </submittedName>
</protein>
<comment type="cofactor">
    <cofactor evidence="5">
        <name>Fe(2+)</name>
        <dbReference type="ChEBI" id="CHEBI:29033"/>
    </cofactor>
    <text evidence="5">Binds 1 Fe(2+) ion per subunit.</text>
</comment>
<dbReference type="EMBL" id="GDRN01041959">
    <property type="protein sequence ID" value="JAI67080.1"/>
    <property type="molecule type" value="Transcribed_RNA"/>
</dbReference>
<dbReference type="GO" id="GO:0046872">
    <property type="term" value="F:metal ion binding"/>
    <property type="evidence" value="ECO:0007669"/>
    <property type="project" value="UniProtKB-KW"/>
</dbReference>
<dbReference type="PANTHER" id="PTHR10543:SF24">
    <property type="entry name" value="CAROTENOID ISOMEROOXYGENASE"/>
    <property type="match status" value="1"/>
</dbReference>
<evidence type="ECO:0000256" key="3">
    <source>
        <dbReference type="ARBA" id="ARBA00023002"/>
    </source>
</evidence>
<dbReference type="AlphaFoldDB" id="A0A0N7ZDF2"/>
<dbReference type="InterPro" id="IPR004294">
    <property type="entry name" value="Carotenoid_Oase"/>
</dbReference>
<dbReference type="GO" id="GO:0016121">
    <property type="term" value="P:carotene catabolic process"/>
    <property type="evidence" value="ECO:0007669"/>
    <property type="project" value="TreeGrafter"/>
</dbReference>
<reference evidence="6" key="1">
    <citation type="submission" date="2015-09" db="EMBL/GenBank/DDBJ databases">
        <title>Scylla olivacea transcriptome.</title>
        <authorList>
            <person name="Ikhwanuddin M."/>
        </authorList>
    </citation>
    <scope>NUCLEOTIDE SEQUENCE</scope>
</reference>
<dbReference type="Pfam" id="PF03055">
    <property type="entry name" value="RPE65"/>
    <property type="match status" value="1"/>
</dbReference>
<evidence type="ECO:0000256" key="5">
    <source>
        <dbReference type="PIRSR" id="PIRSR604294-1"/>
    </source>
</evidence>